<keyword evidence="1" id="KW-0175">Coiled coil</keyword>
<sequence>MLRQLNDELIEVKKKMLERDRMKRLLEKSLEELSELKKRRELLYESLEKEKKDLDRIEGLSLTNLIHCLLGDKKKCVEKERQEFLLQKLKYDEVDHAIANLNVYIFELENHIHSMGYLDMDYKKIINRKLELLKEDNNFAVKLIEISEEKSQLENFNRELEEAEAAGAEVVRLLYSVEESLQAAKGWGTWDLLGGGLIVTMAKHSKIDDAKAQMNAVQSMLRKFQRELMDIREYIDFNIEIGSFATFADYFFDGLIFDFVVQQKIGESLETVQEMLVRINDIIGRLRQKLQETRKKLAEKEREKNKMIEEAL</sequence>
<feature type="coiled-coil region" evidence="1">
    <location>
        <begin position="143"/>
        <end position="173"/>
    </location>
</feature>
<name>A0A1D8GKD0_9FIRM</name>
<proteinExistence type="predicted"/>
<accession>A0A1D8GKD0</accession>
<dbReference type="AlphaFoldDB" id="A0A1D8GKD0"/>
<dbReference type="OrthoDB" id="3540923at2"/>
<gene>
    <name evidence="2" type="ORF">Gferi_18395</name>
</gene>
<dbReference type="EMBL" id="CP017269">
    <property type="protein sequence ID" value="AOT71349.1"/>
    <property type="molecule type" value="Genomic_DNA"/>
</dbReference>
<organism evidence="2 3">
    <name type="scientific">Geosporobacter ferrireducens</name>
    <dbReference type="NCBI Taxonomy" id="1424294"/>
    <lineage>
        <taxon>Bacteria</taxon>
        <taxon>Bacillati</taxon>
        <taxon>Bacillota</taxon>
        <taxon>Clostridia</taxon>
        <taxon>Peptostreptococcales</taxon>
        <taxon>Thermotaleaceae</taxon>
        <taxon>Geosporobacter</taxon>
    </lineage>
</organism>
<evidence type="ECO:0000313" key="2">
    <source>
        <dbReference type="EMBL" id="AOT71349.1"/>
    </source>
</evidence>
<dbReference type="KEGG" id="gfe:Gferi_18395"/>
<feature type="coiled-coil region" evidence="1">
    <location>
        <begin position="19"/>
        <end position="53"/>
    </location>
</feature>
<protein>
    <submittedName>
        <fullName evidence="2">Uncharacterized protein</fullName>
    </submittedName>
</protein>
<dbReference type="STRING" id="1424294.Gferi_18395"/>
<dbReference type="Proteomes" id="UP000095743">
    <property type="component" value="Chromosome"/>
</dbReference>
<evidence type="ECO:0000256" key="1">
    <source>
        <dbReference type="SAM" id="Coils"/>
    </source>
</evidence>
<reference evidence="2 3" key="1">
    <citation type="submission" date="2016-09" db="EMBL/GenBank/DDBJ databases">
        <title>Genomic analysis reveals versatility of anaerobic energy metabolism of Geosporobacter ferrireducens IRF9 of phylum Firmicutes.</title>
        <authorList>
            <person name="Kim S.-J."/>
        </authorList>
    </citation>
    <scope>NUCLEOTIDE SEQUENCE [LARGE SCALE GENOMIC DNA]</scope>
    <source>
        <strain evidence="2 3">IRF9</strain>
    </source>
</reference>
<feature type="coiled-coil region" evidence="1">
    <location>
        <begin position="276"/>
        <end position="310"/>
    </location>
</feature>
<keyword evidence="3" id="KW-1185">Reference proteome</keyword>
<evidence type="ECO:0000313" key="3">
    <source>
        <dbReference type="Proteomes" id="UP000095743"/>
    </source>
</evidence>
<dbReference type="RefSeq" id="WP_069979073.1">
    <property type="nucleotide sequence ID" value="NZ_CP017269.1"/>
</dbReference>